<dbReference type="PANTHER" id="PTHR30520">
    <property type="entry name" value="FORMATE TRANSPORTER-RELATED"/>
    <property type="match status" value="1"/>
</dbReference>
<evidence type="ECO:0000256" key="6">
    <source>
        <dbReference type="SAM" id="Phobius"/>
    </source>
</evidence>
<dbReference type="Gene3D" id="1.20.1080.10">
    <property type="entry name" value="Glycerol uptake facilitator protein"/>
    <property type="match status" value="1"/>
</dbReference>
<evidence type="ECO:0000256" key="4">
    <source>
        <dbReference type="ARBA" id="ARBA00023136"/>
    </source>
</evidence>
<organism evidence="7 8">
    <name type="scientific">Labilibaculum antarcticum</name>
    <dbReference type="NCBI Taxonomy" id="1717717"/>
    <lineage>
        <taxon>Bacteria</taxon>
        <taxon>Pseudomonadati</taxon>
        <taxon>Bacteroidota</taxon>
        <taxon>Bacteroidia</taxon>
        <taxon>Marinilabiliales</taxon>
        <taxon>Marinifilaceae</taxon>
        <taxon>Labilibaculum</taxon>
    </lineage>
</organism>
<comment type="similarity">
    <text evidence="5">Belongs to the FNT transporter (TC 1.A.16) family.</text>
</comment>
<dbReference type="PANTHER" id="PTHR30520:SF6">
    <property type="entry name" value="FORMATE_NITRATE FAMILY TRANSPORTER (EUROFUNG)"/>
    <property type="match status" value="1"/>
</dbReference>
<keyword evidence="2 6" id="KW-0812">Transmembrane</keyword>
<dbReference type="GO" id="GO:0005886">
    <property type="term" value="C:plasma membrane"/>
    <property type="evidence" value="ECO:0007669"/>
    <property type="project" value="TreeGrafter"/>
</dbReference>
<reference evidence="8" key="2">
    <citation type="journal article" date="2020" name="Antonie Van Leeuwenhoek">
        <title>Labilibaculum antarcticum sp. nov., a novel facultative anaerobic, psychrotorelant bacterium isolated from marine sediment of Antarctica.</title>
        <authorList>
            <person name="Watanabe M."/>
            <person name="Kojima H."/>
            <person name="Fukui M."/>
        </authorList>
    </citation>
    <scope>NUCLEOTIDE SEQUENCE [LARGE SCALE GENOMIC DNA]</scope>
    <source>
        <strain evidence="8">SPP2</strain>
    </source>
</reference>
<keyword evidence="3 6" id="KW-1133">Transmembrane helix</keyword>
<dbReference type="GO" id="GO:0015499">
    <property type="term" value="F:formate transmembrane transporter activity"/>
    <property type="evidence" value="ECO:0007669"/>
    <property type="project" value="TreeGrafter"/>
</dbReference>
<evidence type="ECO:0000256" key="3">
    <source>
        <dbReference type="ARBA" id="ARBA00022989"/>
    </source>
</evidence>
<keyword evidence="4 6" id="KW-0472">Membrane</keyword>
<dbReference type="EMBL" id="AP018042">
    <property type="protein sequence ID" value="BAX82049.1"/>
    <property type="molecule type" value="Genomic_DNA"/>
</dbReference>
<evidence type="ECO:0000313" key="8">
    <source>
        <dbReference type="Proteomes" id="UP000218267"/>
    </source>
</evidence>
<evidence type="ECO:0000256" key="1">
    <source>
        <dbReference type="ARBA" id="ARBA00004141"/>
    </source>
</evidence>
<evidence type="ECO:0000256" key="2">
    <source>
        <dbReference type="ARBA" id="ARBA00022692"/>
    </source>
</evidence>
<dbReference type="InterPro" id="IPR023271">
    <property type="entry name" value="Aquaporin-like"/>
</dbReference>
<sequence>MQNFSETAAIFYSSDITWMDFMVKNLIPATLGNIVGGALFVGTAYWYAYDKK</sequence>
<gene>
    <name evidence="7" type="ORF">ALGA_3757</name>
</gene>
<dbReference type="Proteomes" id="UP000218267">
    <property type="component" value="Chromosome"/>
</dbReference>
<dbReference type="AlphaFoldDB" id="A0A1Y1CNN2"/>
<evidence type="ECO:0000256" key="5">
    <source>
        <dbReference type="ARBA" id="ARBA00049660"/>
    </source>
</evidence>
<feature type="transmembrane region" description="Helical" evidence="6">
    <location>
        <begin position="26"/>
        <end position="48"/>
    </location>
</feature>
<name>A0A1Y1CNN2_9BACT</name>
<dbReference type="KEGG" id="mbas:ALGA_3757"/>
<reference evidence="7 8" key="1">
    <citation type="journal article" date="2018" name="Mar. Genomics">
        <title>Complete genome sequence of Marinifilaceae bacterium strain SPP2, isolated from the Antarctic marine sediment.</title>
        <authorList>
            <person name="Watanabe M."/>
            <person name="Kojima H."/>
            <person name="Fukui M."/>
        </authorList>
    </citation>
    <scope>NUCLEOTIDE SEQUENCE [LARGE SCALE GENOMIC DNA]</scope>
    <source>
        <strain evidence="7 8">SPP2</strain>
    </source>
</reference>
<dbReference type="Pfam" id="PF01226">
    <property type="entry name" value="Form_Nir_trans"/>
    <property type="match status" value="1"/>
</dbReference>
<dbReference type="InterPro" id="IPR000292">
    <property type="entry name" value="For/NO2_transpt"/>
</dbReference>
<keyword evidence="8" id="KW-1185">Reference proteome</keyword>
<accession>A0A1Y1CNN2</accession>
<proteinExistence type="inferred from homology"/>
<evidence type="ECO:0000313" key="7">
    <source>
        <dbReference type="EMBL" id="BAX82049.1"/>
    </source>
</evidence>
<protein>
    <submittedName>
        <fullName evidence="7">Formate transporter</fullName>
    </submittedName>
</protein>
<dbReference type="RefSeq" id="WP_197705621.1">
    <property type="nucleotide sequence ID" value="NZ_AP018042.1"/>
</dbReference>
<comment type="subcellular location">
    <subcellularLocation>
        <location evidence="1">Membrane</location>
        <topology evidence="1">Multi-pass membrane protein</topology>
    </subcellularLocation>
</comment>